<accession>A0A438H1D3</accession>
<feature type="compositionally biased region" description="Low complexity" evidence="1">
    <location>
        <begin position="19"/>
        <end position="39"/>
    </location>
</feature>
<dbReference type="Proteomes" id="UP000288805">
    <property type="component" value="Unassembled WGS sequence"/>
</dbReference>
<evidence type="ECO:0000313" key="2">
    <source>
        <dbReference type="EMBL" id="RVW78262.1"/>
    </source>
</evidence>
<comment type="caution">
    <text evidence="2">The sequence shown here is derived from an EMBL/GenBank/DDBJ whole genome shotgun (WGS) entry which is preliminary data.</text>
</comment>
<dbReference type="EMBL" id="QGNW01000298">
    <property type="protein sequence ID" value="RVW78262.1"/>
    <property type="molecule type" value="Genomic_DNA"/>
</dbReference>
<reference evidence="2 3" key="1">
    <citation type="journal article" date="2018" name="PLoS Genet.">
        <title>Population sequencing reveals clonal diversity and ancestral inbreeding in the grapevine cultivar Chardonnay.</title>
        <authorList>
            <person name="Roach M.J."/>
            <person name="Johnson D.L."/>
            <person name="Bohlmann J."/>
            <person name="van Vuuren H.J."/>
            <person name="Jones S.J."/>
            <person name="Pretorius I.S."/>
            <person name="Schmidt S.A."/>
            <person name="Borneman A.R."/>
        </authorList>
    </citation>
    <scope>NUCLEOTIDE SEQUENCE [LARGE SCALE GENOMIC DNA]</scope>
    <source>
        <strain evidence="3">cv. Chardonnay</strain>
        <tissue evidence="2">Leaf</tissue>
    </source>
</reference>
<dbReference type="AlphaFoldDB" id="A0A438H1D3"/>
<gene>
    <name evidence="2" type="ORF">CK203_055743</name>
</gene>
<evidence type="ECO:0000313" key="3">
    <source>
        <dbReference type="Proteomes" id="UP000288805"/>
    </source>
</evidence>
<proteinExistence type="predicted"/>
<organism evidence="2 3">
    <name type="scientific">Vitis vinifera</name>
    <name type="common">Grape</name>
    <dbReference type="NCBI Taxonomy" id="29760"/>
    <lineage>
        <taxon>Eukaryota</taxon>
        <taxon>Viridiplantae</taxon>
        <taxon>Streptophyta</taxon>
        <taxon>Embryophyta</taxon>
        <taxon>Tracheophyta</taxon>
        <taxon>Spermatophyta</taxon>
        <taxon>Magnoliopsida</taxon>
        <taxon>eudicotyledons</taxon>
        <taxon>Gunneridae</taxon>
        <taxon>Pentapetalae</taxon>
        <taxon>rosids</taxon>
        <taxon>Vitales</taxon>
        <taxon>Vitaceae</taxon>
        <taxon>Viteae</taxon>
        <taxon>Vitis</taxon>
    </lineage>
</organism>
<evidence type="ECO:0000256" key="1">
    <source>
        <dbReference type="SAM" id="MobiDB-lite"/>
    </source>
</evidence>
<feature type="region of interest" description="Disordered" evidence="1">
    <location>
        <begin position="1"/>
        <end position="66"/>
    </location>
</feature>
<feature type="compositionally biased region" description="Polar residues" evidence="1">
    <location>
        <begin position="50"/>
        <end position="59"/>
    </location>
</feature>
<protein>
    <submittedName>
        <fullName evidence="2">Uncharacterized protein</fullName>
    </submittedName>
</protein>
<name>A0A438H1D3_VITVI</name>
<sequence length="281" mass="29991">MARTRGGHTDPSASREAWPSASAPQDPSQASQAPTVPSSEGGGPGETSSQAPADSQAQGDIQRPSGIAPEVIIKRPMVTAPPIPGNSNCRARPFHSKLYFDMEAMRQQTDLQDSFGLLQRIQSSSDSGLPYLSETWSAFYQEGLLEIHACYATLPYIGAYGLPYLAPPRALPPLLSGTLDLWTQLAQQDEHPTESIPSTPTAPFMPRAASTDPPATPPIPPVALPPSQDFSTISGLEFRGMIQQHLGLAPPQTDIPGPLELRALIEETIPTEETITADVPP</sequence>